<dbReference type="InterPro" id="IPR028885">
    <property type="entry name" value="MOCS3/Uba4"/>
</dbReference>
<evidence type="ECO:0000313" key="14">
    <source>
        <dbReference type="RefSeq" id="XP_015189229.1"/>
    </source>
</evidence>
<dbReference type="InterPro" id="IPR001763">
    <property type="entry name" value="Rhodanese-like_dom"/>
</dbReference>
<feature type="binding site" evidence="11">
    <location>
        <position position="121"/>
    </location>
    <ligand>
        <name>ATP</name>
        <dbReference type="ChEBI" id="CHEBI:30616"/>
    </ligand>
</feature>
<feature type="binding site" evidence="11">
    <location>
        <position position="283"/>
    </location>
    <ligand>
        <name>Zn(2+)</name>
        <dbReference type="ChEBI" id="CHEBI:29105"/>
    </ligand>
</feature>
<protein>
    <recommendedName>
        <fullName evidence="11">Adenylyltransferase and sulfurtransferase MOCS3 homolog</fullName>
    </recommendedName>
    <alternativeName>
        <fullName evidence="11">UBA4 homolog</fullName>
    </alternativeName>
    <alternativeName>
        <fullName evidence="11">Ubiquitin-like protein activator 4 homolog</fullName>
    </alternativeName>
    <domain>
        <recommendedName>
            <fullName evidence="11">Adenylyltransferase</fullName>
            <ecNumber evidence="11">2.7.7.-</ecNumber>
        </recommendedName>
    </domain>
    <domain>
        <recommendedName>
            <fullName evidence="11">Sulfurtransferase</fullName>
            <ecNumber evidence="11">2.8.1.-</ecNumber>
        </recommendedName>
    </domain>
</protein>
<organism evidence="13 15">
    <name type="scientific">Polistes dominula</name>
    <name type="common">European paper wasp</name>
    <name type="synonym">Vespa dominula</name>
    <dbReference type="NCBI Taxonomy" id="743375"/>
    <lineage>
        <taxon>Eukaryota</taxon>
        <taxon>Metazoa</taxon>
        <taxon>Ecdysozoa</taxon>
        <taxon>Arthropoda</taxon>
        <taxon>Hexapoda</taxon>
        <taxon>Insecta</taxon>
        <taxon>Pterygota</taxon>
        <taxon>Neoptera</taxon>
        <taxon>Endopterygota</taxon>
        <taxon>Hymenoptera</taxon>
        <taxon>Apocrita</taxon>
        <taxon>Aculeata</taxon>
        <taxon>Vespoidea</taxon>
        <taxon>Vespidae</taxon>
        <taxon>Polistinae</taxon>
        <taxon>Polistini</taxon>
        <taxon>Polistes</taxon>
    </lineage>
</organism>
<keyword evidence="3 11" id="KW-0808">Transferase</keyword>
<keyword evidence="2 11" id="KW-0963">Cytoplasm</keyword>
<dbReference type="PANTHER" id="PTHR10953">
    <property type="entry name" value="UBIQUITIN-ACTIVATING ENZYME E1"/>
    <property type="match status" value="1"/>
</dbReference>
<feature type="active site" description="Glycyl thioester intermediate; for adenylyltransferase activity" evidence="11">
    <location>
        <position position="222"/>
    </location>
</feature>
<dbReference type="EC" id="2.7.7.-" evidence="11"/>
<dbReference type="Gene3D" id="3.40.50.720">
    <property type="entry name" value="NAD(P)-binding Rossmann-like Domain"/>
    <property type="match status" value="1"/>
</dbReference>
<dbReference type="Gene3D" id="3.40.250.10">
    <property type="entry name" value="Rhodanese-like domain"/>
    <property type="match status" value="1"/>
</dbReference>
<dbReference type="NCBIfam" id="NF004281">
    <property type="entry name" value="PRK05690.1"/>
    <property type="match status" value="1"/>
</dbReference>
<comment type="cofactor">
    <cofactor evidence="11">
        <name>Zn(2+)</name>
        <dbReference type="ChEBI" id="CHEBI:29105"/>
    </cofactor>
    <text evidence="11">Binds 1 zinc ion per subunit.</text>
</comment>
<evidence type="ECO:0000256" key="6">
    <source>
        <dbReference type="ARBA" id="ARBA00022741"/>
    </source>
</evidence>
<keyword evidence="10 11" id="KW-0511">Multifunctional enzyme</keyword>
<evidence type="ECO:0000313" key="13">
    <source>
        <dbReference type="Proteomes" id="UP000694924"/>
    </source>
</evidence>
<keyword evidence="9 11" id="KW-0501">Molybdenum cofactor biosynthesis</keyword>
<evidence type="ECO:0000256" key="11">
    <source>
        <dbReference type="HAMAP-Rule" id="MF_03049"/>
    </source>
</evidence>
<proteinExistence type="inferred from homology"/>
<name>A0ABM1J9U3_POLDO</name>
<keyword evidence="6 11" id="KW-0547">Nucleotide-binding</keyword>
<dbReference type="SUPFAM" id="SSF69572">
    <property type="entry name" value="Activating enzymes of the ubiquitin-like proteins"/>
    <property type="match status" value="1"/>
</dbReference>
<feature type="binding site" evidence="11">
    <location>
        <position position="280"/>
    </location>
    <ligand>
        <name>Zn(2+)</name>
        <dbReference type="ChEBI" id="CHEBI:29105"/>
    </ligand>
</feature>
<dbReference type="SMART" id="SM00450">
    <property type="entry name" value="RHOD"/>
    <property type="match status" value="1"/>
</dbReference>
<dbReference type="HAMAP" id="MF_03049">
    <property type="entry name" value="MOCS3_Uba4"/>
    <property type="match status" value="1"/>
</dbReference>
<keyword evidence="5 11" id="KW-0479">Metal-binding</keyword>
<dbReference type="InterPro" id="IPR045886">
    <property type="entry name" value="ThiF/MoeB/HesA"/>
</dbReference>
<keyword evidence="7 11" id="KW-0862">Zinc</keyword>
<feature type="binding site" evidence="11">
    <location>
        <position position="205"/>
    </location>
    <ligand>
        <name>Zn(2+)</name>
        <dbReference type="ChEBI" id="CHEBI:29105"/>
    </ligand>
</feature>
<evidence type="ECO:0000256" key="5">
    <source>
        <dbReference type="ARBA" id="ARBA00022723"/>
    </source>
</evidence>
<evidence type="ECO:0000256" key="7">
    <source>
        <dbReference type="ARBA" id="ARBA00022833"/>
    </source>
</evidence>
<evidence type="ECO:0000256" key="10">
    <source>
        <dbReference type="ARBA" id="ARBA00023268"/>
    </source>
</evidence>
<feature type="active site" description="Cysteine persulfide intermediate; for sulfurtransferase activity" evidence="11">
    <location>
        <position position="391"/>
    </location>
</feature>
<comment type="subcellular location">
    <subcellularLocation>
        <location evidence="1">Cytoplasm</location>
        <location evidence="1">Cytosol</location>
    </subcellularLocation>
</comment>
<evidence type="ECO:0000256" key="2">
    <source>
        <dbReference type="ARBA" id="ARBA00022490"/>
    </source>
</evidence>
<comment type="similarity">
    <text evidence="11">In the N-terminal section; belongs to the HesA/MoeB/ThiF family. UBA4 subfamily.</text>
</comment>
<feature type="binding site" evidence="11">
    <location>
        <position position="208"/>
    </location>
    <ligand>
        <name>Zn(2+)</name>
        <dbReference type="ChEBI" id="CHEBI:29105"/>
    </ligand>
</feature>
<dbReference type="GeneID" id="107073201"/>
<dbReference type="Pfam" id="PF00899">
    <property type="entry name" value="ThiF"/>
    <property type="match status" value="1"/>
</dbReference>
<evidence type="ECO:0000259" key="12">
    <source>
        <dbReference type="PROSITE" id="PS50206"/>
    </source>
</evidence>
<keyword evidence="13" id="KW-1185">Reference proteome</keyword>
<reference evidence="14 15" key="1">
    <citation type="submission" date="2025-05" db="UniProtKB">
        <authorList>
            <consortium name="RefSeq"/>
        </authorList>
    </citation>
    <scope>IDENTIFICATION</scope>
    <source>
        <tissue evidence="14 15">Whole body</tissue>
    </source>
</reference>
<dbReference type="RefSeq" id="XP_015189229.1">
    <property type="nucleotide sequence ID" value="XM_015333743.1"/>
</dbReference>
<gene>
    <name evidence="14 15" type="primary">LOC107073201</name>
</gene>
<keyword evidence="14 15" id="KW-0548">Nucleotidyltransferase</keyword>
<evidence type="ECO:0000256" key="8">
    <source>
        <dbReference type="ARBA" id="ARBA00022840"/>
    </source>
</evidence>
<dbReference type="InterPro" id="IPR036873">
    <property type="entry name" value="Rhodanese-like_dom_sf"/>
</dbReference>
<feature type="binding site" evidence="11">
    <location>
        <position position="97"/>
    </location>
    <ligand>
        <name>ATP</name>
        <dbReference type="ChEBI" id="CHEBI:30616"/>
    </ligand>
</feature>
<dbReference type="EC" id="2.8.1.-" evidence="11"/>
<accession>A0ABM1J9U3</accession>
<feature type="domain" description="Rhodanese" evidence="12">
    <location>
        <begin position="331"/>
        <end position="434"/>
    </location>
</feature>
<dbReference type="PANTHER" id="PTHR10953:SF102">
    <property type="entry name" value="ADENYLYLTRANSFERASE AND SULFURTRANSFERASE MOCS3"/>
    <property type="match status" value="1"/>
</dbReference>
<evidence type="ECO:0000256" key="4">
    <source>
        <dbReference type="ARBA" id="ARBA00022694"/>
    </source>
</evidence>
<sequence length="436" mass="48930">MDEEELINEIAKLRELLHEKETALAYIRRTKQIPRDYGLNNDEISRYSRQIFLPQIGVTGQKKIKESSVLIVGIGGLGCPSALYLTCSGIGHIGLVDYDNIEINNLHRQVLFTEGTIGMPKVTAAAEFLNKLNSYTEVTPYKLQLDSSNALKIIESYDIVLDATDNVATRYLLNDACVLSKKPLISGSALRFEGHLSVFNYNGPCYRCIFPEPPSPETVTNCGDSGVLGAAVGTIGVLQAVEAIKVILDMPETLSGRLLIFDGIETRFRNFTLRMKNPDCAICGKNPIIKELIDYEQFCGSKANDKDPNLNILKSEDRITVETYHHITKFNTEDHLLIDVRSPEEFQICRLKNSINIPLYEIFKDNGTKQIKTEIDKQDNGKTISKVYVLCRRGNDSQKAVQHLQKIFKDSHVNIKDIIGGIHAWSNKIDSTFPIY</sequence>
<feature type="binding site" evidence="11">
    <location>
        <begin position="165"/>
        <end position="166"/>
    </location>
    <ligand>
        <name>ATP</name>
        <dbReference type="ChEBI" id="CHEBI:30616"/>
    </ligand>
</feature>
<evidence type="ECO:0000256" key="1">
    <source>
        <dbReference type="ARBA" id="ARBA00004514"/>
    </source>
</evidence>
<comment type="pathway">
    <text evidence="11">tRNA modification; 5-methoxycarbonylmethyl-2-thiouridine-tRNA biosynthesis.</text>
</comment>
<evidence type="ECO:0000313" key="15">
    <source>
        <dbReference type="RefSeq" id="XP_015189231.1"/>
    </source>
</evidence>
<dbReference type="RefSeq" id="XP_015189231.1">
    <property type="nucleotide sequence ID" value="XM_015333745.1"/>
</dbReference>
<feature type="binding site" evidence="11">
    <location>
        <begin position="104"/>
        <end position="108"/>
    </location>
    <ligand>
        <name>ATP</name>
        <dbReference type="ChEBI" id="CHEBI:30616"/>
    </ligand>
</feature>
<dbReference type="PROSITE" id="PS50206">
    <property type="entry name" value="RHODANESE_3"/>
    <property type="match status" value="1"/>
</dbReference>
<keyword evidence="8 11" id="KW-0067">ATP-binding</keyword>
<evidence type="ECO:0000256" key="9">
    <source>
        <dbReference type="ARBA" id="ARBA00023150"/>
    </source>
</evidence>
<dbReference type="GO" id="GO:0016779">
    <property type="term" value="F:nucleotidyltransferase activity"/>
    <property type="evidence" value="ECO:0007669"/>
    <property type="project" value="UniProtKB-KW"/>
</dbReference>
<dbReference type="CDD" id="cd00757">
    <property type="entry name" value="ThiF_MoeB_HesA_family"/>
    <property type="match status" value="1"/>
</dbReference>
<keyword evidence="4 11" id="KW-0819">tRNA processing</keyword>
<comment type="function">
    <text evidence="11">Plays a central role in 2-thiolation of mcm(5)S(2)U at tRNA wobble positions of cytosolic tRNA(Lys), tRNA(Glu) and tRNA(Gln). Acts by mediating the C-terminal thiocarboxylation of the sulfur carrier URM1. Its N-terminus first activates URM1 as acyl-adenylate (-COAMP), then the persulfide sulfur on the catalytic cysteine is transferred to URM1 to form thiocarboxylation (-COSH) of its C-terminus. The reaction probably involves hydrogen sulfide that is generated from the persulfide intermediate and that acts as nucleophile towards URM1. Subsequently, a transient disulfide bond is formed. Does not use thiosulfate as sulfur donor; NFS1 probably acting as a sulfur donor for thiocarboxylation reactions.</text>
</comment>
<dbReference type="Pfam" id="PF00581">
    <property type="entry name" value="Rhodanese"/>
    <property type="match status" value="1"/>
</dbReference>
<dbReference type="InterPro" id="IPR035985">
    <property type="entry name" value="Ubiquitin-activating_enz"/>
</dbReference>
<evidence type="ECO:0000256" key="3">
    <source>
        <dbReference type="ARBA" id="ARBA00022679"/>
    </source>
</evidence>
<dbReference type="Proteomes" id="UP000694924">
    <property type="component" value="Unplaced"/>
</dbReference>
<feature type="binding site" evidence="11">
    <location>
        <position position="76"/>
    </location>
    <ligand>
        <name>ATP</name>
        <dbReference type="ChEBI" id="CHEBI:30616"/>
    </ligand>
</feature>
<dbReference type="InterPro" id="IPR000594">
    <property type="entry name" value="ThiF_NAD_FAD-bd"/>
</dbReference>